<gene>
    <name evidence="2" type="ORF">BW730_11130</name>
</gene>
<feature type="signal peptide" evidence="1">
    <location>
        <begin position="1"/>
        <end position="23"/>
    </location>
</feature>
<proteinExistence type="predicted"/>
<dbReference type="Proteomes" id="UP000188145">
    <property type="component" value="Chromosome"/>
</dbReference>
<dbReference type="EMBL" id="CP019606">
    <property type="protein sequence ID" value="AQP47961.1"/>
    <property type="molecule type" value="Genomic_DNA"/>
</dbReference>
<dbReference type="AlphaFoldDB" id="A0A1Q2CPB2"/>
<feature type="chain" id="PRO_5010202733" description="DUF3060 domain-containing protein" evidence="1">
    <location>
        <begin position="24"/>
        <end position="157"/>
    </location>
</feature>
<keyword evidence="1" id="KW-0732">Signal</keyword>
<dbReference type="Pfam" id="PF11259">
    <property type="entry name" value="DUF3060"/>
    <property type="match status" value="1"/>
</dbReference>
<dbReference type="InterPro" id="IPR021417">
    <property type="entry name" value="DUF3060"/>
</dbReference>
<evidence type="ECO:0000256" key="1">
    <source>
        <dbReference type="SAM" id="SignalP"/>
    </source>
</evidence>
<dbReference type="RefSeq" id="WP_077686289.1">
    <property type="nucleotide sequence ID" value="NZ_CP019606.1"/>
</dbReference>
<name>A0A1Q2CPB2_9ACTN</name>
<evidence type="ECO:0008006" key="4">
    <source>
        <dbReference type="Google" id="ProtNLM"/>
    </source>
</evidence>
<organism evidence="2 3">
    <name type="scientific">Tessaracoccus aquimaris</name>
    <dbReference type="NCBI Taxonomy" id="1332264"/>
    <lineage>
        <taxon>Bacteria</taxon>
        <taxon>Bacillati</taxon>
        <taxon>Actinomycetota</taxon>
        <taxon>Actinomycetes</taxon>
        <taxon>Propionibacteriales</taxon>
        <taxon>Propionibacteriaceae</taxon>
        <taxon>Tessaracoccus</taxon>
    </lineage>
</organism>
<sequence>MRTMLGVAVVAALFGSGCSSVFLEDPVYPDATMTAETRTPGTVADPLPSGSALDRAEIAAASDQVLDCSSGSVVIEYPGAFSIKGSCASVTIAGDSTVLTADHIDQLRISGYGHIVLVDTIDDIALDDTVSGTVVQWEHGDPKVDDKSAESRLFRAR</sequence>
<protein>
    <recommendedName>
        <fullName evidence="4">DUF3060 domain-containing protein</fullName>
    </recommendedName>
</protein>
<evidence type="ECO:0000313" key="3">
    <source>
        <dbReference type="Proteomes" id="UP000188145"/>
    </source>
</evidence>
<evidence type="ECO:0000313" key="2">
    <source>
        <dbReference type="EMBL" id="AQP47961.1"/>
    </source>
</evidence>
<dbReference type="PROSITE" id="PS51257">
    <property type="entry name" value="PROKAR_LIPOPROTEIN"/>
    <property type="match status" value="1"/>
</dbReference>
<accession>A0A1Q2CPB2</accession>
<keyword evidence="3" id="KW-1185">Reference proteome</keyword>
<dbReference type="KEGG" id="tes:BW730_11130"/>
<reference evidence="3" key="1">
    <citation type="submission" date="2017-02" db="EMBL/GenBank/DDBJ databases">
        <title>Tessaracoccus aquaemaris sp. nov., isolated from the intestine of a Korean rockfish, Sebastes schlegelii, in a marine aquaculture pond.</title>
        <authorList>
            <person name="Tak E.J."/>
            <person name="Bae J.-W."/>
        </authorList>
    </citation>
    <scope>NUCLEOTIDE SEQUENCE [LARGE SCALE GENOMIC DNA]</scope>
    <source>
        <strain evidence="3">NSG39</strain>
    </source>
</reference>